<dbReference type="PANTHER" id="PTHR43133">
    <property type="entry name" value="RNA POLYMERASE ECF-TYPE SIGMA FACTO"/>
    <property type="match status" value="1"/>
</dbReference>
<dbReference type="SUPFAM" id="SSF88946">
    <property type="entry name" value="Sigma2 domain of RNA polymerase sigma factors"/>
    <property type="match status" value="1"/>
</dbReference>
<protein>
    <submittedName>
        <fullName evidence="7">RNA polymerase sigma-70 factor, ECF subfamily</fullName>
    </submittedName>
</protein>
<accession>A0A1X7LCZ8</accession>
<dbReference type="Gene3D" id="1.10.10.10">
    <property type="entry name" value="Winged helix-like DNA-binding domain superfamily/Winged helix DNA-binding domain"/>
    <property type="match status" value="1"/>
</dbReference>
<keyword evidence="4" id="KW-0238">DNA-binding</keyword>
<dbReference type="Pfam" id="PF04542">
    <property type="entry name" value="Sigma70_r2"/>
    <property type="match status" value="1"/>
</dbReference>
<dbReference type="InterPro" id="IPR013324">
    <property type="entry name" value="RNA_pol_sigma_r3/r4-like"/>
</dbReference>
<evidence type="ECO:0000259" key="6">
    <source>
        <dbReference type="Pfam" id="PF04542"/>
    </source>
</evidence>
<evidence type="ECO:0000256" key="4">
    <source>
        <dbReference type="ARBA" id="ARBA00023125"/>
    </source>
</evidence>
<dbReference type="AlphaFoldDB" id="A0A1X7LCZ8"/>
<comment type="similarity">
    <text evidence="1">Belongs to the sigma-70 factor family. ECF subfamily.</text>
</comment>
<dbReference type="NCBIfam" id="TIGR02937">
    <property type="entry name" value="sigma70-ECF"/>
    <property type="match status" value="1"/>
</dbReference>
<dbReference type="InterPro" id="IPR013325">
    <property type="entry name" value="RNA_pol_sigma_r2"/>
</dbReference>
<dbReference type="GO" id="GO:0016987">
    <property type="term" value="F:sigma factor activity"/>
    <property type="evidence" value="ECO:0007669"/>
    <property type="project" value="UniProtKB-KW"/>
</dbReference>
<dbReference type="InterPro" id="IPR007627">
    <property type="entry name" value="RNA_pol_sigma70_r2"/>
</dbReference>
<evidence type="ECO:0000256" key="5">
    <source>
        <dbReference type="ARBA" id="ARBA00023163"/>
    </source>
</evidence>
<dbReference type="RefSeq" id="WP_085518921.1">
    <property type="nucleotide sequence ID" value="NZ_FXAW01000010.1"/>
</dbReference>
<dbReference type="InterPro" id="IPR036388">
    <property type="entry name" value="WH-like_DNA-bd_sf"/>
</dbReference>
<dbReference type="SUPFAM" id="SSF88659">
    <property type="entry name" value="Sigma3 and sigma4 domains of RNA polymerase sigma factors"/>
    <property type="match status" value="1"/>
</dbReference>
<feature type="domain" description="RNA polymerase sigma-70 region 2" evidence="6">
    <location>
        <begin position="29"/>
        <end position="95"/>
    </location>
</feature>
<evidence type="ECO:0000313" key="7">
    <source>
        <dbReference type="EMBL" id="SMG51645.1"/>
    </source>
</evidence>
<sequence>MTDKNDIPEEKRLLEQFCESQDLDLLGKLYQPYMHLVYGVCLKYLKDKDSAQDAVMAIFEELVLKLPKHEVENFKSWLYVLSKNHCLMELRKQKRKRTDNFDYSDLELMENGQVLHHEENYTFQEDNLERLTACIAQLKMEQKLCVELFFLDKKSYQEITDSTSYELKKVKSYIQNAKRNLKLCMEQGGER</sequence>
<keyword evidence="5" id="KW-0804">Transcription</keyword>
<name>A0A1X7LCZ8_9BACT</name>
<evidence type="ECO:0000256" key="3">
    <source>
        <dbReference type="ARBA" id="ARBA00023082"/>
    </source>
</evidence>
<dbReference type="InterPro" id="IPR014284">
    <property type="entry name" value="RNA_pol_sigma-70_dom"/>
</dbReference>
<keyword evidence="2" id="KW-0805">Transcription regulation</keyword>
<evidence type="ECO:0000313" key="8">
    <source>
        <dbReference type="Proteomes" id="UP000193804"/>
    </source>
</evidence>
<dbReference type="Gene3D" id="1.10.1740.10">
    <property type="match status" value="1"/>
</dbReference>
<dbReference type="STRING" id="1028.SAMN05661096_03797"/>
<organism evidence="7 8">
    <name type="scientific">Marivirga sericea</name>
    <dbReference type="NCBI Taxonomy" id="1028"/>
    <lineage>
        <taxon>Bacteria</taxon>
        <taxon>Pseudomonadati</taxon>
        <taxon>Bacteroidota</taxon>
        <taxon>Cytophagia</taxon>
        <taxon>Cytophagales</taxon>
        <taxon>Marivirgaceae</taxon>
        <taxon>Marivirga</taxon>
    </lineage>
</organism>
<proteinExistence type="inferred from homology"/>
<evidence type="ECO:0000256" key="2">
    <source>
        <dbReference type="ARBA" id="ARBA00023015"/>
    </source>
</evidence>
<dbReference type="PANTHER" id="PTHR43133:SF8">
    <property type="entry name" value="RNA POLYMERASE SIGMA FACTOR HI_1459-RELATED"/>
    <property type="match status" value="1"/>
</dbReference>
<keyword evidence="8" id="KW-1185">Reference proteome</keyword>
<dbReference type="GO" id="GO:0003677">
    <property type="term" value="F:DNA binding"/>
    <property type="evidence" value="ECO:0007669"/>
    <property type="project" value="UniProtKB-KW"/>
</dbReference>
<keyword evidence="3" id="KW-0731">Sigma factor</keyword>
<dbReference type="Proteomes" id="UP000193804">
    <property type="component" value="Unassembled WGS sequence"/>
</dbReference>
<gene>
    <name evidence="7" type="ORF">SAMN05661096_03797</name>
</gene>
<reference evidence="8" key="1">
    <citation type="submission" date="2017-04" db="EMBL/GenBank/DDBJ databases">
        <authorList>
            <person name="Varghese N."/>
            <person name="Submissions S."/>
        </authorList>
    </citation>
    <scope>NUCLEOTIDE SEQUENCE [LARGE SCALE GENOMIC DNA]</scope>
    <source>
        <strain evidence="8">DSM 4125</strain>
    </source>
</reference>
<dbReference type="GO" id="GO:0006352">
    <property type="term" value="P:DNA-templated transcription initiation"/>
    <property type="evidence" value="ECO:0007669"/>
    <property type="project" value="InterPro"/>
</dbReference>
<dbReference type="EMBL" id="FXAW01000010">
    <property type="protein sequence ID" value="SMG51645.1"/>
    <property type="molecule type" value="Genomic_DNA"/>
</dbReference>
<evidence type="ECO:0000256" key="1">
    <source>
        <dbReference type="ARBA" id="ARBA00010641"/>
    </source>
</evidence>
<dbReference type="InterPro" id="IPR039425">
    <property type="entry name" value="RNA_pol_sigma-70-like"/>
</dbReference>
<dbReference type="OrthoDB" id="1116873at2"/>